<keyword evidence="2" id="KW-1185">Reference proteome</keyword>
<proteinExistence type="predicted"/>
<dbReference type="AlphaFoldDB" id="A0A0C9SK28"/>
<dbReference type="Proteomes" id="UP000053263">
    <property type="component" value="Unassembled WGS sequence"/>
</dbReference>
<evidence type="ECO:0000313" key="1">
    <source>
        <dbReference type="EMBL" id="KII83011.1"/>
    </source>
</evidence>
<accession>A0A0C9SK28</accession>
<reference evidence="1 2" key="1">
    <citation type="submission" date="2014-06" db="EMBL/GenBank/DDBJ databases">
        <title>Evolutionary Origins and Diversification of the Mycorrhizal Mutualists.</title>
        <authorList>
            <consortium name="DOE Joint Genome Institute"/>
            <consortium name="Mycorrhizal Genomics Consortium"/>
            <person name="Kohler A."/>
            <person name="Kuo A."/>
            <person name="Nagy L.G."/>
            <person name="Floudas D."/>
            <person name="Copeland A."/>
            <person name="Barry K.W."/>
            <person name="Cichocki N."/>
            <person name="Veneault-Fourrey C."/>
            <person name="LaButti K."/>
            <person name="Lindquist E.A."/>
            <person name="Lipzen A."/>
            <person name="Lundell T."/>
            <person name="Morin E."/>
            <person name="Murat C."/>
            <person name="Riley R."/>
            <person name="Ohm R."/>
            <person name="Sun H."/>
            <person name="Tunlid A."/>
            <person name="Henrissat B."/>
            <person name="Grigoriev I.V."/>
            <person name="Hibbett D.S."/>
            <person name="Martin F."/>
        </authorList>
    </citation>
    <scope>NUCLEOTIDE SEQUENCE [LARGE SCALE GENOMIC DNA]</scope>
    <source>
        <strain evidence="1 2">FD-325 SS-3</strain>
    </source>
</reference>
<sequence length="653" mass="72813">MIYHGVDTVIERERFELWSPNFNRLPPYPGPRPESISVQTPVATLYDGSLGRHDPTHYPQTFRFENISDSFIPSPAFRSHPPAGVPCPVEWEHLHQHWEPSSTPYHGHPSHDFIARLSARAAFAASESARLLATAPEAFARALPPPPQPLSDQAIDRLSREASWSNHVDLTASVLRTIMISIAWVDMLTRLQSCGWTWHAPYPFTVPPASPQLMGLWLNGSSSDIAHWLLLQGVPAFILYPYDPVQDFYPVDRRQDMAVSGWIPHDLHSFRDQHSVMYDQLAQSHLPALSSLSPEAFPHYVSANHHYPSVVHTDNLSSSWVQGCGRHSATPHLIAPDIPSPSDISLAPASSFAHSRPDPSRDGANQWRDVVSIYSDRFPWVRPPPIAPPMSFPGTHFHLDMAEGFGGFRWRMQEIDVFDVLTLPPPHLTMYDREHNRSLHFSEPLLEVPGLVNRSDSIWGRPVPSYEWVGRGSRSAPPPPSFWMYFQQTPPGLLPASPHPPERHMLPPLLGAFSAGLDISMLAHFGNPVDDSPFPLPGEPTAIYRPPPSFCVSNAPLELSTVSVTNLPPHVDLQSFVRLMRDSGPPGVLPSQVAQTNTFESIAFLVRFPSSAMAAQAMHHWSSPARWPCVPTLTLYPFGLPASCRDFSSFFST</sequence>
<organism evidence="1 2">
    <name type="scientific">Plicaturopsis crispa FD-325 SS-3</name>
    <dbReference type="NCBI Taxonomy" id="944288"/>
    <lineage>
        <taxon>Eukaryota</taxon>
        <taxon>Fungi</taxon>
        <taxon>Dikarya</taxon>
        <taxon>Basidiomycota</taxon>
        <taxon>Agaricomycotina</taxon>
        <taxon>Agaricomycetes</taxon>
        <taxon>Agaricomycetidae</taxon>
        <taxon>Amylocorticiales</taxon>
        <taxon>Amylocorticiaceae</taxon>
        <taxon>Plicatura</taxon>
        <taxon>Plicaturopsis crispa</taxon>
    </lineage>
</organism>
<gene>
    <name evidence="1" type="ORF">PLICRDRAFT_180815</name>
</gene>
<dbReference type="HOGENOM" id="CLU_419847_0_0_1"/>
<name>A0A0C9SK28_PLICR</name>
<protein>
    <submittedName>
        <fullName evidence="1">Uncharacterized protein</fullName>
    </submittedName>
</protein>
<dbReference type="EMBL" id="KN832588">
    <property type="protein sequence ID" value="KII83011.1"/>
    <property type="molecule type" value="Genomic_DNA"/>
</dbReference>
<evidence type="ECO:0000313" key="2">
    <source>
        <dbReference type="Proteomes" id="UP000053263"/>
    </source>
</evidence>